<dbReference type="EMBL" id="JARIHO010000009">
    <property type="protein sequence ID" value="KAJ7355851.1"/>
    <property type="molecule type" value="Genomic_DNA"/>
</dbReference>
<evidence type="ECO:0000313" key="3">
    <source>
        <dbReference type="Proteomes" id="UP001218218"/>
    </source>
</evidence>
<organism evidence="2 3">
    <name type="scientific">Mycena albidolilacea</name>
    <dbReference type="NCBI Taxonomy" id="1033008"/>
    <lineage>
        <taxon>Eukaryota</taxon>
        <taxon>Fungi</taxon>
        <taxon>Dikarya</taxon>
        <taxon>Basidiomycota</taxon>
        <taxon>Agaricomycotina</taxon>
        <taxon>Agaricomycetes</taxon>
        <taxon>Agaricomycetidae</taxon>
        <taxon>Agaricales</taxon>
        <taxon>Marasmiineae</taxon>
        <taxon>Mycenaceae</taxon>
        <taxon>Mycena</taxon>
    </lineage>
</organism>
<dbReference type="Proteomes" id="UP001218218">
    <property type="component" value="Unassembled WGS sequence"/>
</dbReference>
<evidence type="ECO:0000313" key="2">
    <source>
        <dbReference type="EMBL" id="KAJ7355851.1"/>
    </source>
</evidence>
<sequence length="288" mass="31911">MNMSSSTTTPRPFFTNGLLFGIVGLVVAASSLVLPLAVAIHADGVHWAYIDMGTFALRSGMAVITLRFPPTRDSFPVAVLSAFAGGISALAVLVMQLLVKTLDLDDGVATVTVLQFAGSIASKMVLAFGSSWAAFYTLMVLRREKKEMPGWGIWLSISPSTQFPEVRRSLSLHRNRHPPHPPLQLPLAPLPPMIRKGTPLALLQRRFGRKQSRVSHCQAYISCHCLWPVRAPDVETRPLVVTIPAIYTYIYILTTPTTYLKYTTTSYPYYPHYSNLQTFLLLAYESLL</sequence>
<keyword evidence="1" id="KW-0812">Transmembrane</keyword>
<feature type="transmembrane region" description="Helical" evidence="1">
    <location>
        <begin position="12"/>
        <end position="40"/>
    </location>
</feature>
<name>A0AAD7ADS3_9AGAR</name>
<feature type="transmembrane region" description="Helical" evidence="1">
    <location>
        <begin position="78"/>
        <end position="99"/>
    </location>
</feature>
<evidence type="ECO:0000256" key="1">
    <source>
        <dbReference type="SAM" id="Phobius"/>
    </source>
</evidence>
<feature type="transmembrane region" description="Helical" evidence="1">
    <location>
        <begin position="46"/>
        <end position="66"/>
    </location>
</feature>
<keyword evidence="1" id="KW-0472">Membrane</keyword>
<gene>
    <name evidence="2" type="ORF">DFH08DRAFT_853745</name>
</gene>
<feature type="transmembrane region" description="Helical" evidence="1">
    <location>
        <begin position="119"/>
        <end position="141"/>
    </location>
</feature>
<comment type="caution">
    <text evidence="2">The sequence shown here is derived from an EMBL/GenBank/DDBJ whole genome shotgun (WGS) entry which is preliminary data.</text>
</comment>
<dbReference type="AlphaFoldDB" id="A0AAD7ADS3"/>
<protein>
    <submittedName>
        <fullName evidence="2">Uncharacterized protein</fullName>
    </submittedName>
</protein>
<accession>A0AAD7ADS3</accession>
<keyword evidence="3" id="KW-1185">Reference proteome</keyword>
<reference evidence="2" key="1">
    <citation type="submission" date="2023-03" db="EMBL/GenBank/DDBJ databases">
        <title>Massive genome expansion in bonnet fungi (Mycena s.s.) driven by repeated elements and novel gene families across ecological guilds.</title>
        <authorList>
            <consortium name="Lawrence Berkeley National Laboratory"/>
            <person name="Harder C.B."/>
            <person name="Miyauchi S."/>
            <person name="Viragh M."/>
            <person name="Kuo A."/>
            <person name="Thoen E."/>
            <person name="Andreopoulos B."/>
            <person name="Lu D."/>
            <person name="Skrede I."/>
            <person name="Drula E."/>
            <person name="Henrissat B."/>
            <person name="Morin E."/>
            <person name="Kohler A."/>
            <person name="Barry K."/>
            <person name="LaButti K."/>
            <person name="Morin E."/>
            <person name="Salamov A."/>
            <person name="Lipzen A."/>
            <person name="Mereny Z."/>
            <person name="Hegedus B."/>
            <person name="Baldrian P."/>
            <person name="Stursova M."/>
            <person name="Weitz H."/>
            <person name="Taylor A."/>
            <person name="Grigoriev I.V."/>
            <person name="Nagy L.G."/>
            <person name="Martin F."/>
            <person name="Kauserud H."/>
        </authorList>
    </citation>
    <scope>NUCLEOTIDE SEQUENCE</scope>
    <source>
        <strain evidence="2">CBHHK002</strain>
    </source>
</reference>
<keyword evidence="1" id="KW-1133">Transmembrane helix</keyword>
<proteinExistence type="predicted"/>